<evidence type="ECO:0000256" key="9">
    <source>
        <dbReference type="SAM" id="Phobius"/>
    </source>
</evidence>
<keyword evidence="2" id="KW-0813">Transport</keyword>
<dbReference type="SUPFAM" id="SSF81330">
    <property type="entry name" value="Gated mechanosensitive channel"/>
    <property type="match status" value="1"/>
</dbReference>
<keyword evidence="4 9" id="KW-0812">Transmembrane</keyword>
<dbReference type="InterPro" id="IPR037673">
    <property type="entry name" value="MSC/AndL"/>
</dbReference>
<keyword evidence="6" id="KW-0406">Ion transport</keyword>
<evidence type="ECO:0000256" key="7">
    <source>
        <dbReference type="ARBA" id="ARBA00023136"/>
    </source>
</evidence>
<dbReference type="RefSeq" id="WP_221024968.1">
    <property type="nucleotide sequence ID" value="NZ_JAIEZQ010000002.1"/>
</dbReference>
<evidence type="ECO:0000256" key="5">
    <source>
        <dbReference type="ARBA" id="ARBA00022989"/>
    </source>
</evidence>
<keyword evidence="7 9" id="KW-0472">Membrane</keyword>
<dbReference type="PANTHER" id="PTHR30266">
    <property type="entry name" value="MECHANOSENSITIVE CHANNEL MSCL"/>
    <property type="match status" value="1"/>
</dbReference>
<dbReference type="Proteomes" id="UP000754710">
    <property type="component" value="Unassembled WGS sequence"/>
</dbReference>
<dbReference type="PRINTS" id="PR01264">
    <property type="entry name" value="MECHCHANNEL"/>
</dbReference>
<evidence type="ECO:0000256" key="4">
    <source>
        <dbReference type="ARBA" id="ARBA00022692"/>
    </source>
</evidence>
<accession>A0ABS7RJF8</accession>
<protein>
    <submittedName>
        <fullName evidence="10">Large conductance mechanosensitive channel protein MscL</fullName>
    </submittedName>
</protein>
<organism evidence="10 11">
    <name type="scientific">Nocardioides jiangsuensis</name>
    <dbReference type="NCBI Taxonomy" id="2866161"/>
    <lineage>
        <taxon>Bacteria</taxon>
        <taxon>Bacillati</taxon>
        <taxon>Actinomycetota</taxon>
        <taxon>Actinomycetes</taxon>
        <taxon>Propionibacteriales</taxon>
        <taxon>Nocardioidaceae</taxon>
        <taxon>Nocardioides</taxon>
    </lineage>
</organism>
<evidence type="ECO:0000256" key="1">
    <source>
        <dbReference type="ARBA" id="ARBA00004141"/>
    </source>
</evidence>
<comment type="caution">
    <text evidence="10">The sequence shown here is derived from an EMBL/GenBank/DDBJ whole genome shotgun (WGS) entry which is preliminary data.</text>
</comment>
<evidence type="ECO:0000313" key="11">
    <source>
        <dbReference type="Proteomes" id="UP000754710"/>
    </source>
</evidence>
<feature type="transmembrane region" description="Helical" evidence="9">
    <location>
        <begin position="12"/>
        <end position="39"/>
    </location>
</feature>
<dbReference type="EMBL" id="JAIEZQ010000002">
    <property type="protein sequence ID" value="MBY9075182.1"/>
    <property type="molecule type" value="Genomic_DNA"/>
</dbReference>
<proteinExistence type="predicted"/>
<evidence type="ECO:0000256" key="8">
    <source>
        <dbReference type="ARBA" id="ARBA00023303"/>
    </source>
</evidence>
<keyword evidence="8" id="KW-0407">Ion channel</keyword>
<keyword evidence="11" id="KW-1185">Reference proteome</keyword>
<sequence length="123" mass="13359">MLNGFKQFIMRGNLVELAVAFIMAAAFATVVTELVEVIMGFIGKLGGEPRFDKVEVGGVVVGGFINAVLSFLLIAAVVYFFIVTPYNKLQARRAKGEEPAPPSNEVTLLTEIRDTLRAQAPTR</sequence>
<reference evidence="10 11" key="1">
    <citation type="submission" date="2021-08" db="EMBL/GenBank/DDBJ databases">
        <title>Nocardioides bacterium WL0053 sp. nov., isolated from the sediment.</title>
        <authorList>
            <person name="Wang L."/>
            <person name="Zhang D."/>
            <person name="Zhang A."/>
        </authorList>
    </citation>
    <scope>NUCLEOTIDE SEQUENCE [LARGE SCALE GENOMIC DNA]</scope>
    <source>
        <strain evidence="10 11">WL0053</strain>
    </source>
</reference>
<keyword evidence="3" id="KW-1003">Cell membrane</keyword>
<evidence type="ECO:0000313" key="10">
    <source>
        <dbReference type="EMBL" id="MBY9075182.1"/>
    </source>
</evidence>
<gene>
    <name evidence="10" type="primary">mscL</name>
    <name evidence="10" type="ORF">K1X13_10160</name>
</gene>
<dbReference type="Pfam" id="PF01741">
    <property type="entry name" value="MscL"/>
    <property type="match status" value="1"/>
</dbReference>
<evidence type="ECO:0000256" key="3">
    <source>
        <dbReference type="ARBA" id="ARBA00022475"/>
    </source>
</evidence>
<dbReference type="InterPro" id="IPR001185">
    <property type="entry name" value="MS_channel"/>
</dbReference>
<dbReference type="NCBIfam" id="TIGR00220">
    <property type="entry name" value="mscL"/>
    <property type="match status" value="1"/>
</dbReference>
<feature type="transmembrane region" description="Helical" evidence="9">
    <location>
        <begin position="59"/>
        <end position="83"/>
    </location>
</feature>
<keyword evidence="5 9" id="KW-1133">Transmembrane helix</keyword>
<evidence type="ECO:0000256" key="6">
    <source>
        <dbReference type="ARBA" id="ARBA00023065"/>
    </source>
</evidence>
<comment type="subcellular location">
    <subcellularLocation>
        <location evidence="1">Membrane</location>
        <topology evidence="1">Multi-pass membrane protein</topology>
    </subcellularLocation>
</comment>
<evidence type="ECO:0000256" key="2">
    <source>
        <dbReference type="ARBA" id="ARBA00022448"/>
    </source>
</evidence>
<dbReference type="PANTHER" id="PTHR30266:SF2">
    <property type="entry name" value="LARGE-CONDUCTANCE MECHANOSENSITIVE CHANNEL"/>
    <property type="match status" value="1"/>
</dbReference>
<dbReference type="Gene3D" id="1.10.1200.120">
    <property type="entry name" value="Large-conductance mechanosensitive channel, MscL, domain 1"/>
    <property type="match status" value="1"/>
</dbReference>
<name>A0ABS7RJF8_9ACTN</name>
<dbReference type="InterPro" id="IPR036019">
    <property type="entry name" value="MscL_channel"/>
</dbReference>